<dbReference type="PROSITE" id="PS51257">
    <property type="entry name" value="PROKAR_LIPOPROTEIN"/>
    <property type="match status" value="1"/>
</dbReference>
<organism evidence="7 8">
    <name type="scientific">Mixta tenebrionis</name>
    <dbReference type="NCBI Taxonomy" id="2562439"/>
    <lineage>
        <taxon>Bacteria</taxon>
        <taxon>Pseudomonadati</taxon>
        <taxon>Pseudomonadota</taxon>
        <taxon>Gammaproteobacteria</taxon>
        <taxon>Enterobacterales</taxon>
        <taxon>Erwiniaceae</taxon>
        <taxon>Mixta</taxon>
    </lineage>
</organism>
<reference evidence="7 8" key="1">
    <citation type="submission" date="2019-06" db="EMBL/GenBank/DDBJ databases">
        <authorList>
            <person name="Yang Y."/>
        </authorList>
    </citation>
    <scope>NUCLEOTIDE SEQUENCE [LARGE SCALE GENOMIC DNA]</scope>
    <source>
        <strain evidence="7 8">BIT-26</strain>
    </source>
</reference>
<evidence type="ECO:0000256" key="4">
    <source>
        <dbReference type="ARBA" id="ARBA00023288"/>
    </source>
</evidence>
<name>A0A506VF38_9GAMM</name>
<keyword evidence="2" id="KW-0472">Membrane</keyword>
<dbReference type="InterPro" id="IPR018660">
    <property type="entry name" value="MliC"/>
</dbReference>
<proteinExistence type="predicted"/>
<feature type="domain" description="C-type lysozyme inhibitor" evidence="6">
    <location>
        <begin position="31"/>
        <end position="90"/>
    </location>
</feature>
<keyword evidence="3" id="KW-0564">Palmitate</keyword>
<evidence type="ECO:0000259" key="6">
    <source>
        <dbReference type="Pfam" id="PF09864"/>
    </source>
</evidence>
<evidence type="ECO:0000313" key="7">
    <source>
        <dbReference type="EMBL" id="TPW44218.1"/>
    </source>
</evidence>
<dbReference type="EMBL" id="VHQI01000001">
    <property type="protein sequence ID" value="TPW44218.1"/>
    <property type="molecule type" value="Genomic_DNA"/>
</dbReference>
<dbReference type="OrthoDB" id="5588236at2"/>
<evidence type="ECO:0000313" key="8">
    <source>
        <dbReference type="Proteomes" id="UP000319523"/>
    </source>
</evidence>
<accession>A0A506VF38</accession>
<evidence type="ECO:0000256" key="2">
    <source>
        <dbReference type="ARBA" id="ARBA00023136"/>
    </source>
</evidence>
<gene>
    <name evidence="7" type="ORF">FKM52_00445</name>
</gene>
<dbReference type="RefSeq" id="WP_141174240.1">
    <property type="nucleotide sequence ID" value="NZ_JBHUFX010000011.1"/>
</dbReference>
<sequence length="102" mass="11290">MRKKLVLLAVVLLSGCGLHGARQDREQVRHYLCGTLPLTVTFSGRQAQFIMDGQLLKLPRQATASGALYGDETWRLRITGASASLERHQRIVVADCQQQTQG</sequence>
<keyword evidence="1 5" id="KW-0732">Signal</keyword>
<dbReference type="Pfam" id="PF09864">
    <property type="entry name" value="MliC"/>
    <property type="match status" value="1"/>
</dbReference>
<keyword evidence="8" id="KW-1185">Reference proteome</keyword>
<protein>
    <recommendedName>
        <fullName evidence="6">C-type lysozyme inhibitor domain-containing protein</fullName>
    </recommendedName>
</protein>
<dbReference type="Proteomes" id="UP000319523">
    <property type="component" value="Unassembled WGS sequence"/>
</dbReference>
<dbReference type="Gene3D" id="2.40.128.200">
    <property type="match status" value="1"/>
</dbReference>
<keyword evidence="4" id="KW-0449">Lipoprotein</keyword>
<dbReference type="InterPro" id="IPR036328">
    <property type="entry name" value="MliC_sf"/>
</dbReference>
<dbReference type="SUPFAM" id="SSF141488">
    <property type="entry name" value="YdhA-like"/>
    <property type="match status" value="1"/>
</dbReference>
<evidence type="ECO:0000256" key="3">
    <source>
        <dbReference type="ARBA" id="ARBA00023139"/>
    </source>
</evidence>
<feature type="chain" id="PRO_5021315723" description="C-type lysozyme inhibitor domain-containing protein" evidence="5">
    <location>
        <begin position="21"/>
        <end position="102"/>
    </location>
</feature>
<evidence type="ECO:0000256" key="5">
    <source>
        <dbReference type="SAM" id="SignalP"/>
    </source>
</evidence>
<comment type="caution">
    <text evidence="7">The sequence shown here is derived from an EMBL/GenBank/DDBJ whole genome shotgun (WGS) entry which is preliminary data.</text>
</comment>
<dbReference type="AlphaFoldDB" id="A0A506VF38"/>
<evidence type="ECO:0000256" key="1">
    <source>
        <dbReference type="ARBA" id="ARBA00022729"/>
    </source>
</evidence>
<feature type="signal peptide" evidence="5">
    <location>
        <begin position="1"/>
        <end position="20"/>
    </location>
</feature>